<keyword evidence="4" id="KW-0547">Nucleotide-binding</keyword>
<dbReference type="SUPFAM" id="SSF56112">
    <property type="entry name" value="Protein kinase-like (PK-like)"/>
    <property type="match status" value="1"/>
</dbReference>
<evidence type="ECO:0000256" key="8">
    <source>
        <dbReference type="ARBA" id="ARBA00048679"/>
    </source>
</evidence>
<dbReference type="PANTHER" id="PTHR48012">
    <property type="entry name" value="STERILE20-LIKE KINASE, ISOFORM B-RELATED"/>
    <property type="match status" value="1"/>
</dbReference>
<sequence length="125" mass="13896">RTTLEVSQRELHIILGHSHPNLVHYRHFKGPNQFRLYMEYVTGGTIEALALSLGPLPEMEVAAVTDQVLQGLDFLHSKSIVHLDIKGTNLPISLEGCVKICELGSARPLENSYLYSCFCVLLAHA</sequence>
<proteinExistence type="inferred from homology"/>
<keyword evidence="5 10" id="KW-0418">Kinase</keyword>
<evidence type="ECO:0000256" key="2">
    <source>
        <dbReference type="ARBA" id="ARBA00022527"/>
    </source>
</evidence>
<dbReference type="Proteomes" id="UP000812287">
    <property type="component" value="Unassembled WGS sequence"/>
</dbReference>
<evidence type="ECO:0000313" key="10">
    <source>
        <dbReference type="EMBL" id="KAG7442148.1"/>
    </source>
</evidence>
<evidence type="ECO:0000313" key="11">
    <source>
        <dbReference type="Proteomes" id="UP000812287"/>
    </source>
</evidence>
<dbReference type="PANTHER" id="PTHR48012:SF10">
    <property type="entry name" value="FI20177P1"/>
    <property type="match status" value="1"/>
</dbReference>
<evidence type="ECO:0000256" key="4">
    <source>
        <dbReference type="ARBA" id="ARBA00022741"/>
    </source>
</evidence>
<dbReference type="InterPro" id="IPR011009">
    <property type="entry name" value="Kinase-like_dom_sf"/>
</dbReference>
<dbReference type="AlphaFoldDB" id="A0A9P7VKB3"/>
<gene>
    <name evidence="10" type="ORF">BT62DRAFT_1040928</name>
</gene>
<evidence type="ECO:0000256" key="3">
    <source>
        <dbReference type="ARBA" id="ARBA00022679"/>
    </source>
</evidence>
<dbReference type="PROSITE" id="PS50011">
    <property type="entry name" value="PROTEIN_KINASE_DOM"/>
    <property type="match status" value="1"/>
</dbReference>
<dbReference type="InterPro" id="IPR050629">
    <property type="entry name" value="STE20/SPS1-PAK"/>
</dbReference>
<keyword evidence="3" id="KW-0808">Transferase</keyword>
<keyword evidence="11" id="KW-1185">Reference proteome</keyword>
<feature type="non-terminal residue" evidence="10">
    <location>
        <position position="1"/>
    </location>
</feature>
<evidence type="ECO:0000256" key="7">
    <source>
        <dbReference type="ARBA" id="ARBA00047899"/>
    </source>
</evidence>
<dbReference type="InterPro" id="IPR000719">
    <property type="entry name" value="Prot_kinase_dom"/>
</dbReference>
<feature type="domain" description="Protein kinase" evidence="9">
    <location>
        <begin position="1"/>
        <end position="125"/>
    </location>
</feature>
<protein>
    <submittedName>
        <fullName evidence="10">Kinase-like protein</fullName>
    </submittedName>
</protein>
<keyword evidence="6" id="KW-0067">ATP-binding</keyword>
<comment type="similarity">
    <text evidence="1">Belongs to the protein kinase superfamily. STE Ser/Thr protein kinase family. STE20 subfamily.</text>
</comment>
<reference evidence="10" key="1">
    <citation type="submission" date="2020-11" db="EMBL/GenBank/DDBJ databases">
        <title>Adaptations for nitrogen fixation in a non-lichenized fungal sporocarp promotes dispersal by wood-feeding termites.</title>
        <authorList>
            <consortium name="DOE Joint Genome Institute"/>
            <person name="Koch R.A."/>
            <person name="Yoon G."/>
            <person name="Arayal U."/>
            <person name="Lail K."/>
            <person name="Amirebrahimi M."/>
            <person name="Labutti K."/>
            <person name="Lipzen A."/>
            <person name="Riley R."/>
            <person name="Barry K."/>
            <person name="Henrissat B."/>
            <person name="Grigoriev I.V."/>
            <person name="Herr J.R."/>
            <person name="Aime M.C."/>
        </authorList>
    </citation>
    <scope>NUCLEOTIDE SEQUENCE</scope>
    <source>
        <strain evidence="10">MCA 3950</strain>
    </source>
</reference>
<dbReference type="RefSeq" id="XP_043035648.1">
    <property type="nucleotide sequence ID" value="XM_043178421.1"/>
</dbReference>
<comment type="caution">
    <text evidence="10">The sequence shown here is derived from an EMBL/GenBank/DDBJ whole genome shotgun (WGS) entry which is preliminary data.</text>
</comment>
<evidence type="ECO:0000256" key="1">
    <source>
        <dbReference type="ARBA" id="ARBA00008874"/>
    </source>
</evidence>
<evidence type="ECO:0000259" key="9">
    <source>
        <dbReference type="PROSITE" id="PS50011"/>
    </source>
</evidence>
<dbReference type="GO" id="GO:0005524">
    <property type="term" value="F:ATP binding"/>
    <property type="evidence" value="ECO:0007669"/>
    <property type="project" value="UniProtKB-KW"/>
</dbReference>
<name>A0A9P7VKB3_9AGAR</name>
<dbReference type="GO" id="GO:0004674">
    <property type="term" value="F:protein serine/threonine kinase activity"/>
    <property type="evidence" value="ECO:0007669"/>
    <property type="project" value="UniProtKB-KW"/>
</dbReference>
<accession>A0A9P7VKB3</accession>
<dbReference type="OrthoDB" id="3029099at2759"/>
<dbReference type="GO" id="GO:0005737">
    <property type="term" value="C:cytoplasm"/>
    <property type="evidence" value="ECO:0007669"/>
    <property type="project" value="TreeGrafter"/>
</dbReference>
<dbReference type="Gene3D" id="1.10.510.10">
    <property type="entry name" value="Transferase(Phosphotransferase) domain 1"/>
    <property type="match status" value="1"/>
</dbReference>
<keyword evidence="2" id="KW-0723">Serine/threonine-protein kinase</keyword>
<comment type="catalytic activity">
    <reaction evidence="8">
        <text>L-seryl-[protein] + ATP = O-phospho-L-seryl-[protein] + ADP + H(+)</text>
        <dbReference type="Rhea" id="RHEA:17989"/>
        <dbReference type="Rhea" id="RHEA-COMP:9863"/>
        <dbReference type="Rhea" id="RHEA-COMP:11604"/>
        <dbReference type="ChEBI" id="CHEBI:15378"/>
        <dbReference type="ChEBI" id="CHEBI:29999"/>
        <dbReference type="ChEBI" id="CHEBI:30616"/>
        <dbReference type="ChEBI" id="CHEBI:83421"/>
        <dbReference type="ChEBI" id="CHEBI:456216"/>
        <dbReference type="EC" id="2.7.11.1"/>
    </reaction>
</comment>
<dbReference type="GeneID" id="66100711"/>
<dbReference type="Pfam" id="PF00069">
    <property type="entry name" value="Pkinase"/>
    <property type="match status" value="1"/>
</dbReference>
<evidence type="ECO:0000256" key="5">
    <source>
        <dbReference type="ARBA" id="ARBA00022777"/>
    </source>
</evidence>
<dbReference type="EMBL" id="MU250553">
    <property type="protein sequence ID" value="KAG7442148.1"/>
    <property type="molecule type" value="Genomic_DNA"/>
</dbReference>
<comment type="catalytic activity">
    <reaction evidence="7">
        <text>L-threonyl-[protein] + ATP = O-phospho-L-threonyl-[protein] + ADP + H(+)</text>
        <dbReference type="Rhea" id="RHEA:46608"/>
        <dbReference type="Rhea" id="RHEA-COMP:11060"/>
        <dbReference type="Rhea" id="RHEA-COMP:11605"/>
        <dbReference type="ChEBI" id="CHEBI:15378"/>
        <dbReference type="ChEBI" id="CHEBI:30013"/>
        <dbReference type="ChEBI" id="CHEBI:30616"/>
        <dbReference type="ChEBI" id="CHEBI:61977"/>
        <dbReference type="ChEBI" id="CHEBI:456216"/>
        <dbReference type="EC" id="2.7.11.1"/>
    </reaction>
</comment>
<evidence type="ECO:0000256" key="6">
    <source>
        <dbReference type="ARBA" id="ARBA00022840"/>
    </source>
</evidence>
<organism evidence="10 11">
    <name type="scientific">Guyanagaster necrorhizus</name>
    <dbReference type="NCBI Taxonomy" id="856835"/>
    <lineage>
        <taxon>Eukaryota</taxon>
        <taxon>Fungi</taxon>
        <taxon>Dikarya</taxon>
        <taxon>Basidiomycota</taxon>
        <taxon>Agaricomycotina</taxon>
        <taxon>Agaricomycetes</taxon>
        <taxon>Agaricomycetidae</taxon>
        <taxon>Agaricales</taxon>
        <taxon>Marasmiineae</taxon>
        <taxon>Physalacriaceae</taxon>
        <taxon>Guyanagaster</taxon>
    </lineage>
</organism>